<evidence type="ECO:0000313" key="3">
    <source>
        <dbReference type="Proteomes" id="UP000013750"/>
    </source>
</evidence>
<proteinExistence type="predicted"/>
<dbReference type="AlphaFoldDB" id="R2VES2"/>
<evidence type="ECO:0000313" key="1">
    <source>
        <dbReference type="EMBL" id="EOI56260.1"/>
    </source>
</evidence>
<dbReference type="EMBL" id="ASWH01000001">
    <property type="protein sequence ID" value="EOW82490.1"/>
    <property type="molecule type" value="Genomic_DNA"/>
</dbReference>
<reference evidence="1 3" key="1">
    <citation type="submission" date="2013-02" db="EMBL/GenBank/DDBJ databases">
        <title>The Genome Sequence of Enterococcus gilvus ATCC BAA-350.</title>
        <authorList>
            <consortium name="The Broad Institute Genome Sequencing Platform"/>
            <consortium name="The Broad Institute Genome Sequencing Center for Infectious Disease"/>
            <person name="Earl A.M."/>
            <person name="Gilmore M.S."/>
            <person name="Lebreton F."/>
            <person name="Walker B."/>
            <person name="Young S.K."/>
            <person name="Zeng Q."/>
            <person name="Gargeya S."/>
            <person name="Fitzgerald M."/>
            <person name="Haas B."/>
            <person name="Abouelleil A."/>
            <person name="Alvarado L."/>
            <person name="Arachchi H.M."/>
            <person name="Berlin A.M."/>
            <person name="Chapman S.B."/>
            <person name="Dewar J."/>
            <person name="Goldberg J."/>
            <person name="Griggs A."/>
            <person name="Gujja S."/>
            <person name="Hansen M."/>
            <person name="Howarth C."/>
            <person name="Imamovic A."/>
            <person name="Larimer J."/>
            <person name="McCowan C."/>
            <person name="Murphy C."/>
            <person name="Neiman D."/>
            <person name="Pearson M."/>
            <person name="Priest M."/>
            <person name="Roberts A."/>
            <person name="Saif S."/>
            <person name="Shea T."/>
            <person name="Sisk P."/>
            <person name="Sykes S."/>
            <person name="Wortman J."/>
            <person name="Nusbaum C."/>
            <person name="Birren B."/>
        </authorList>
    </citation>
    <scope>NUCLEOTIDE SEQUENCE [LARGE SCALE GENOMIC DNA]</scope>
    <source>
        <strain evidence="1 3">ATCC BAA-350</strain>
    </source>
</reference>
<evidence type="ECO:0000313" key="4">
    <source>
        <dbReference type="Proteomes" id="UP000014160"/>
    </source>
</evidence>
<evidence type="ECO:0000313" key="2">
    <source>
        <dbReference type="EMBL" id="EOW82490.1"/>
    </source>
</evidence>
<dbReference type="Proteomes" id="UP000014160">
    <property type="component" value="Unassembled WGS sequence"/>
</dbReference>
<name>R2VES2_9ENTE</name>
<organism evidence="1 3">
    <name type="scientific">Enterococcus gilvus ATCC BAA-350</name>
    <dbReference type="NCBI Taxonomy" id="1158614"/>
    <lineage>
        <taxon>Bacteria</taxon>
        <taxon>Bacillati</taxon>
        <taxon>Bacillota</taxon>
        <taxon>Bacilli</taxon>
        <taxon>Lactobacillales</taxon>
        <taxon>Enterococcaceae</taxon>
        <taxon>Enterococcus</taxon>
    </lineage>
</organism>
<sequence length="69" mass="7580">MMSKDELIREANHLENSLIGLEEYVSDRCSMSSSVTADDLSGLNGLVVAIKALSEKHAEHSINYLEVSE</sequence>
<dbReference type="PATRIC" id="fig|1158614.3.peg.2169"/>
<accession>R2VES2</accession>
<dbReference type="OrthoDB" id="9987115at2"/>
<dbReference type="EMBL" id="AJDQ01000007">
    <property type="protein sequence ID" value="EOI56260.1"/>
    <property type="molecule type" value="Genomic_DNA"/>
</dbReference>
<protein>
    <submittedName>
        <fullName evidence="1">Uncharacterized protein</fullName>
    </submittedName>
</protein>
<reference evidence="2 4" key="2">
    <citation type="submission" date="2013-03" db="EMBL/GenBank/DDBJ databases">
        <title>The Genome Sequence of Enterococcus gilvus ATCC BAA-350 (PacBio/Illumina hybrid assembly).</title>
        <authorList>
            <consortium name="The Broad Institute Genomics Platform"/>
            <consortium name="The Broad Institute Genome Sequencing Center for Infectious Disease"/>
            <person name="Earl A."/>
            <person name="Russ C."/>
            <person name="Gilmore M."/>
            <person name="Surin D."/>
            <person name="Walker B."/>
            <person name="Young S."/>
            <person name="Zeng Q."/>
            <person name="Gargeya S."/>
            <person name="Fitzgerald M."/>
            <person name="Haas B."/>
            <person name="Abouelleil A."/>
            <person name="Allen A.W."/>
            <person name="Alvarado L."/>
            <person name="Arachchi H.M."/>
            <person name="Berlin A.M."/>
            <person name="Chapman S.B."/>
            <person name="Gainer-Dewar J."/>
            <person name="Goldberg J."/>
            <person name="Griggs A."/>
            <person name="Gujja S."/>
            <person name="Hansen M."/>
            <person name="Howarth C."/>
            <person name="Imamovic A."/>
            <person name="Ireland A."/>
            <person name="Larimer J."/>
            <person name="McCowan C."/>
            <person name="Murphy C."/>
            <person name="Pearson M."/>
            <person name="Poon T.W."/>
            <person name="Priest M."/>
            <person name="Roberts A."/>
            <person name="Saif S."/>
            <person name="Shea T."/>
            <person name="Sisk P."/>
            <person name="Sykes S."/>
            <person name="Wortman J."/>
            <person name="Nusbaum C."/>
            <person name="Birren B."/>
        </authorList>
    </citation>
    <scope>NUCLEOTIDE SEQUENCE [LARGE SCALE GENOMIC DNA]</scope>
    <source>
        <strain evidence="2 4">ATCC BAA-350</strain>
    </source>
</reference>
<gene>
    <name evidence="2" type="ORF">I592_01809</name>
    <name evidence="1" type="ORF">UKC_02158</name>
</gene>
<dbReference type="RefSeq" id="WP_010780552.1">
    <property type="nucleotide sequence ID" value="NZ_ASWH01000001.1"/>
</dbReference>
<keyword evidence="4" id="KW-1185">Reference proteome</keyword>
<comment type="caution">
    <text evidence="1">The sequence shown here is derived from an EMBL/GenBank/DDBJ whole genome shotgun (WGS) entry which is preliminary data.</text>
</comment>
<dbReference type="Proteomes" id="UP000013750">
    <property type="component" value="Unassembled WGS sequence"/>
</dbReference>
<dbReference type="HOGENOM" id="CLU_2769464_0_0_9"/>